<evidence type="ECO:0000313" key="1">
    <source>
        <dbReference type="EMBL" id="CDI51019.1"/>
    </source>
</evidence>
<reference evidence="1" key="1">
    <citation type="journal article" date="2014" name="Genome Biol. Evol.">
        <title>Gene Loss Rather Than Gene Gain Is Associated with a Host Jump from Monocots to Dicots in the Smut Fungus Melanopsichium pennsylvanicum.</title>
        <authorList>
            <person name="Sharma R."/>
            <person name="Mishra B."/>
            <person name="Runge F."/>
            <person name="Thines M."/>
        </authorList>
    </citation>
    <scope>NUCLEOTIDE SEQUENCE</scope>
    <source>
        <strain evidence="1">4</strain>
    </source>
</reference>
<organism evidence="1">
    <name type="scientific">Melanopsichium pennsylvanicum 4</name>
    <dbReference type="NCBI Taxonomy" id="1398559"/>
    <lineage>
        <taxon>Eukaryota</taxon>
        <taxon>Fungi</taxon>
        <taxon>Dikarya</taxon>
        <taxon>Basidiomycota</taxon>
        <taxon>Ustilaginomycotina</taxon>
        <taxon>Ustilaginomycetes</taxon>
        <taxon>Ustilaginales</taxon>
        <taxon>Ustilaginaceae</taxon>
        <taxon>Melanopsichium</taxon>
    </lineage>
</organism>
<proteinExistence type="predicted"/>
<dbReference type="AlphaFoldDB" id="A0A077R245"/>
<accession>A0A077R245</accession>
<sequence length="119" mass="12437">MASPLSANQTIPSKNPVPSSIAQLQSFLSDPPLPTNARIPARAFALGYSTNVVLDGLLPLALRKKAPGQALKAFMSLKSLQSGSASNQSQTCKLAQLGGFGTFHRVSGSKYGIGTFPYS</sequence>
<dbReference type="EMBL" id="HG529494">
    <property type="protein sequence ID" value="CDI51019.1"/>
    <property type="molecule type" value="Genomic_DNA"/>
</dbReference>
<name>A0A077R245_9BASI</name>
<protein>
    <submittedName>
        <fullName evidence="1">Uncharacterized protein</fullName>
    </submittedName>
</protein>